<comment type="cofactor">
    <cofactor evidence="7">
        <name>Mg(2+)</name>
        <dbReference type="ChEBI" id="CHEBI:18420"/>
    </cofactor>
</comment>
<organism evidence="9 10">
    <name type="scientific">Brevibacillus laterosporus LMG 15441</name>
    <dbReference type="NCBI Taxonomy" id="1042163"/>
    <lineage>
        <taxon>Bacteria</taxon>
        <taxon>Bacillati</taxon>
        <taxon>Bacillota</taxon>
        <taxon>Bacilli</taxon>
        <taxon>Bacillales</taxon>
        <taxon>Paenibacillaceae</taxon>
        <taxon>Brevibacillus</taxon>
    </lineage>
</organism>
<dbReference type="KEGG" id="blr:BRLA_c032460"/>
<evidence type="ECO:0000256" key="2">
    <source>
        <dbReference type="ARBA" id="ARBA00022723"/>
    </source>
</evidence>
<dbReference type="GO" id="GO:0004170">
    <property type="term" value="F:dUTP diphosphatase activity"/>
    <property type="evidence" value="ECO:0007669"/>
    <property type="project" value="UniProtKB-UniRule"/>
</dbReference>
<dbReference type="GO" id="GO:0046081">
    <property type="term" value="P:dUTP catabolic process"/>
    <property type="evidence" value="ECO:0007669"/>
    <property type="project" value="InterPro"/>
</dbReference>
<feature type="binding site" evidence="7">
    <location>
        <position position="82"/>
    </location>
    <ligand>
        <name>substrate</name>
    </ligand>
</feature>
<comment type="function">
    <text evidence="7">This enzyme is involved in nucleotide metabolism: it produces dUMP, the immediate precursor of thymidine nucleotides and it decreases the intracellular concentration of dUTP so that uracil cannot be incorporated into DNA.</text>
</comment>
<dbReference type="Proteomes" id="UP000005850">
    <property type="component" value="Chromosome"/>
</dbReference>
<comment type="pathway">
    <text evidence="7">Pyrimidine metabolism; dUMP biosynthesis; dUMP from dCTP (dUTP route): step 2/2.</text>
</comment>
<dbReference type="RefSeq" id="WP_003336971.1">
    <property type="nucleotide sequence ID" value="NZ_CP007806.1"/>
</dbReference>
<proteinExistence type="inferred from homology"/>
<dbReference type="PANTHER" id="PTHR11241:SF0">
    <property type="entry name" value="DEOXYURIDINE 5'-TRIPHOSPHATE NUCLEOTIDOHYDROLASE"/>
    <property type="match status" value="1"/>
</dbReference>
<dbReference type="GO" id="GO:0000287">
    <property type="term" value="F:magnesium ion binding"/>
    <property type="evidence" value="ECO:0007669"/>
    <property type="project" value="UniProtKB-UniRule"/>
</dbReference>
<dbReference type="CDD" id="cd07557">
    <property type="entry name" value="trimeric_dUTPase"/>
    <property type="match status" value="1"/>
</dbReference>
<dbReference type="eggNOG" id="COG0756">
    <property type="taxonomic scope" value="Bacteria"/>
</dbReference>
<dbReference type="STRING" id="1042163.BRLA_c032460"/>
<dbReference type="InterPro" id="IPR008181">
    <property type="entry name" value="dUTPase"/>
</dbReference>
<dbReference type="HOGENOM" id="CLU_068508_1_3_9"/>
<dbReference type="AlphaFoldDB" id="A0A075R8E7"/>
<evidence type="ECO:0000313" key="10">
    <source>
        <dbReference type="Proteomes" id="UP000005850"/>
    </source>
</evidence>
<dbReference type="EC" id="3.6.1.23" evidence="7"/>
<reference evidence="9 10" key="1">
    <citation type="journal article" date="2011" name="J. Bacteriol.">
        <title>Genome sequence of Brevibacillus laterosporus LMG 15441, a pathogen of invertebrates.</title>
        <authorList>
            <person name="Djukic M."/>
            <person name="Poehlein A."/>
            <person name="Thurmer A."/>
            <person name="Daniel R."/>
        </authorList>
    </citation>
    <scope>NUCLEOTIDE SEQUENCE [LARGE SCALE GENOMIC DNA]</scope>
    <source>
        <strain evidence="9 10">LMG 15441</strain>
    </source>
</reference>
<dbReference type="GO" id="GO:0006226">
    <property type="term" value="P:dUMP biosynthetic process"/>
    <property type="evidence" value="ECO:0007669"/>
    <property type="project" value="UniProtKB-UniRule"/>
</dbReference>
<feature type="domain" description="dUTPase-like" evidence="8">
    <location>
        <begin position="16"/>
        <end position="149"/>
    </location>
</feature>
<keyword evidence="3 7" id="KW-0378">Hydrolase</keyword>
<dbReference type="FunFam" id="2.70.40.10:FF:000002">
    <property type="entry name" value="dUTP diphosphatase"/>
    <property type="match status" value="1"/>
</dbReference>
<accession>A0A075R8E7</accession>
<comment type="caution">
    <text evidence="7">Lacks conserved residue(s) required for the propagation of feature annotation.</text>
</comment>
<dbReference type="EMBL" id="CP007806">
    <property type="protein sequence ID" value="AIG27558.1"/>
    <property type="molecule type" value="Genomic_DNA"/>
</dbReference>
<gene>
    <name evidence="7" type="primary">dut</name>
    <name evidence="9" type="ORF">BRLA_c032460</name>
</gene>
<evidence type="ECO:0000313" key="9">
    <source>
        <dbReference type="EMBL" id="AIG27558.1"/>
    </source>
</evidence>
<keyword evidence="2 7" id="KW-0479">Metal-binding</keyword>
<dbReference type="InterPro" id="IPR029054">
    <property type="entry name" value="dUTPase-like"/>
</dbReference>
<evidence type="ECO:0000256" key="3">
    <source>
        <dbReference type="ARBA" id="ARBA00022801"/>
    </source>
</evidence>
<dbReference type="Pfam" id="PF00692">
    <property type="entry name" value="dUTPase"/>
    <property type="match status" value="1"/>
</dbReference>
<keyword evidence="4 7" id="KW-0460">Magnesium</keyword>
<dbReference type="PANTHER" id="PTHR11241">
    <property type="entry name" value="DEOXYURIDINE 5'-TRIPHOSPHATE NUCLEOTIDOHYDROLASE"/>
    <property type="match status" value="1"/>
</dbReference>
<evidence type="ECO:0000256" key="5">
    <source>
        <dbReference type="ARBA" id="ARBA00023080"/>
    </source>
</evidence>
<evidence type="ECO:0000256" key="7">
    <source>
        <dbReference type="HAMAP-Rule" id="MF_00116"/>
    </source>
</evidence>
<name>A0A075R8E7_BRELA</name>
<protein>
    <recommendedName>
        <fullName evidence="7">Deoxyuridine 5'-triphosphate nucleotidohydrolase</fullName>
        <shortName evidence="7">dUTPase</shortName>
        <ecNumber evidence="7">3.6.1.23</ecNumber>
    </recommendedName>
    <alternativeName>
        <fullName evidence="7">dUTP pyrophosphatase</fullName>
    </alternativeName>
</protein>
<evidence type="ECO:0000256" key="1">
    <source>
        <dbReference type="ARBA" id="ARBA00006581"/>
    </source>
</evidence>
<sequence>MFVNIKKMSPMIGTDLPLPHYATSGSAGLDLAACIEQDITIAPGERAKIPTGIAVQMPDAGMVGLVFPRSGNAFKYGISLTNAVGVIDSDYTGEIQVLLQNLDTTEPFVVKKGDRVAQLLFMPVMQARLEIVDELEKTERGAGGFGSTGK</sequence>
<keyword evidence="5 7" id="KW-0546">Nucleotide metabolism</keyword>
<feature type="binding site" evidence="7">
    <location>
        <begin position="69"/>
        <end position="71"/>
    </location>
    <ligand>
        <name>substrate</name>
    </ligand>
</feature>
<evidence type="ECO:0000259" key="8">
    <source>
        <dbReference type="Pfam" id="PF00692"/>
    </source>
</evidence>
<dbReference type="SUPFAM" id="SSF51283">
    <property type="entry name" value="dUTPase-like"/>
    <property type="match status" value="1"/>
</dbReference>
<keyword evidence="10" id="KW-1185">Reference proteome</keyword>
<dbReference type="InterPro" id="IPR033704">
    <property type="entry name" value="dUTPase_trimeric"/>
</dbReference>
<evidence type="ECO:0000256" key="4">
    <source>
        <dbReference type="ARBA" id="ARBA00022842"/>
    </source>
</evidence>
<feature type="binding site" evidence="7">
    <location>
        <begin position="86"/>
        <end position="88"/>
    </location>
    <ligand>
        <name>substrate</name>
    </ligand>
</feature>
<comment type="similarity">
    <text evidence="1 7">Belongs to the dUTPase family.</text>
</comment>
<dbReference type="NCBIfam" id="NF001862">
    <property type="entry name" value="PRK00601.1"/>
    <property type="match status" value="1"/>
</dbReference>
<dbReference type="UniPathway" id="UPA00610">
    <property type="reaction ID" value="UER00666"/>
</dbReference>
<dbReference type="HAMAP" id="MF_00116">
    <property type="entry name" value="dUTPase_bact"/>
    <property type="match status" value="1"/>
</dbReference>
<comment type="catalytic activity">
    <reaction evidence="6 7">
        <text>dUTP + H2O = dUMP + diphosphate + H(+)</text>
        <dbReference type="Rhea" id="RHEA:10248"/>
        <dbReference type="ChEBI" id="CHEBI:15377"/>
        <dbReference type="ChEBI" id="CHEBI:15378"/>
        <dbReference type="ChEBI" id="CHEBI:33019"/>
        <dbReference type="ChEBI" id="CHEBI:61555"/>
        <dbReference type="ChEBI" id="CHEBI:246422"/>
        <dbReference type="EC" id="3.6.1.23"/>
    </reaction>
</comment>
<dbReference type="Gene3D" id="2.70.40.10">
    <property type="match status" value="1"/>
</dbReference>
<dbReference type="NCBIfam" id="TIGR00576">
    <property type="entry name" value="dut"/>
    <property type="match status" value="1"/>
</dbReference>
<evidence type="ECO:0000256" key="6">
    <source>
        <dbReference type="ARBA" id="ARBA00047686"/>
    </source>
</evidence>
<dbReference type="InterPro" id="IPR036157">
    <property type="entry name" value="dUTPase-like_sf"/>
</dbReference>